<gene>
    <name evidence="1" type="ORF">SAMN02745215_04631</name>
</gene>
<name>A0A1M7UU29_9FIRM</name>
<dbReference type="STRING" id="1121395.SAMN02745215_04631"/>
<accession>A0A1M7UU29</accession>
<protein>
    <submittedName>
        <fullName evidence="1">Uncharacterized protein</fullName>
    </submittedName>
</protein>
<sequence length="148" mass="17835">MREEIFTITPFAPEESVLFYSDPEKDRERGCIGHLRGDFGSGGKEFWSTWWEHQCELITQEFKDEFDVFINYLRKQGLLKDRLSMADYCYRRPEAKIPGMRHSDDYGFCVNTDRYQFFVRCFPHSGDYNFYVYCYQRQPKKQEVKQAP</sequence>
<organism evidence="1 2">
    <name type="scientific">Desulfitobacterium chlororespirans DSM 11544</name>
    <dbReference type="NCBI Taxonomy" id="1121395"/>
    <lineage>
        <taxon>Bacteria</taxon>
        <taxon>Bacillati</taxon>
        <taxon>Bacillota</taxon>
        <taxon>Clostridia</taxon>
        <taxon>Eubacteriales</taxon>
        <taxon>Desulfitobacteriaceae</taxon>
        <taxon>Desulfitobacterium</taxon>
    </lineage>
</organism>
<dbReference type="AlphaFoldDB" id="A0A1M7UU29"/>
<proteinExistence type="predicted"/>
<evidence type="ECO:0000313" key="1">
    <source>
        <dbReference type="EMBL" id="SHN86450.1"/>
    </source>
</evidence>
<dbReference type="EMBL" id="FRDN01000017">
    <property type="protein sequence ID" value="SHN86450.1"/>
    <property type="molecule type" value="Genomic_DNA"/>
</dbReference>
<reference evidence="2" key="1">
    <citation type="submission" date="2016-12" db="EMBL/GenBank/DDBJ databases">
        <authorList>
            <person name="Varghese N."/>
            <person name="Submissions S."/>
        </authorList>
    </citation>
    <scope>NUCLEOTIDE SEQUENCE [LARGE SCALE GENOMIC DNA]</scope>
    <source>
        <strain evidence="2">DSM 11544</strain>
    </source>
</reference>
<keyword evidence="2" id="KW-1185">Reference proteome</keyword>
<evidence type="ECO:0000313" key="2">
    <source>
        <dbReference type="Proteomes" id="UP000184010"/>
    </source>
</evidence>
<dbReference type="Proteomes" id="UP000184010">
    <property type="component" value="Unassembled WGS sequence"/>
</dbReference>